<dbReference type="InterPro" id="IPR001851">
    <property type="entry name" value="ABC_transp_permease"/>
</dbReference>
<feature type="transmembrane region" description="Helical" evidence="9">
    <location>
        <begin position="141"/>
        <end position="161"/>
    </location>
</feature>
<keyword evidence="11" id="KW-1185">Reference proteome</keyword>
<evidence type="ECO:0000313" key="11">
    <source>
        <dbReference type="Proteomes" id="UP000078084"/>
    </source>
</evidence>
<evidence type="ECO:0000256" key="8">
    <source>
        <dbReference type="ARBA" id="ARBA00037998"/>
    </source>
</evidence>
<accession>A0A171KN88</accession>
<gene>
    <name evidence="10" type="ORF">AAV32_17175</name>
</gene>
<protein>
    <submittedName>
        <fullName evidence="10">ABC transporter permease</fullName>
    </submittedName>
</protein>
<proteinExistence type="inferred from homology"/>
<keyword evidence="7 9" id="KW-0472">Membrane</keyword>
<dbReference type="GO" id="GO:0022857">
    <property type="term" value="F:transmembrane transporter activity"/>
    <property type="evidence" value="ECO:0007669"/>
    <property type="project" value="InterPro"/>
</dbReference>
<keyword evidence="3" id="KW-1003">Cell membrane</keyword>
<evidence type="ECO:0000256" key="7">
    <source>
        <dbReference type="ARBA" id="ARBA00023136"/>
    </source>
</evidence>
<feature type="transmembrane region" description="Helical" evidence="9">
    <location>
        <begin position="56"/>
        <end position="81"/>
    </location>
</feature>
<evidence type="ECO:0000256" key="3">
    <source>
        <dbReference type="ARBA" id="ARBA00022475"/>
    </source>
</evidence>
<dbReference type="GO" id="GO:0006865">
    <property type="term" value="P:amino acid transport"/>
    <property type="evidence" value="ECO:0007669"/>
    <property type="project" value="UniProtKB-KW"/>
</dbReference>
<evidence type="ECO:0000256" key="4">
    <source>
        <dbReference type="ARBA" id="ARBA00022692"/>
    </source>
</evidence>
<dbReference type="GO" id="GO:0005886">
    <property type="term" value="C:plasma membrane"/>
    <property type="evidence" value="ECO:0007669"/>
    <property type="project" value="UniProtKB-SubCell"/>
</dbReference>
<dbReference type="PANTHER" id="PTHR11795:SF442">
    <property type="entry name" value="ABC TRANSPORTER ATP-BINDING PROTEIN"/>
    <property type="match status" value="1"/>
</dbReference>
<evidence type="ECO:0000256" key="5">
    <source>
        <dbReference type="ARBA" id="ARBA00022970"/>
    </source>
</evidence>
<keyword evidence="2" id="KW-0813">Transport</keyword>
<dbReference type="Pfam" id="PF02653">
    <property type="entry name" value="BPD_transp_2"/>
    <property type="match status" value="1"/>
</dbReference>
<evidence type="ECO:0000256" key="6">
    <source>
        <dbReference type="ARBA" id="ARBA00022989"/>
    </source>
</evidence>
<dbReference type="GeneID" id="99728030"/>
<evidence type="ECO:0000256" key="1">
    <source>
        <dbReference type="ARBA" id="ARBA00004651"/>
    </source>
</evidence>
<evidence type="ECO:0000313" key="10">
    <source>
        <dbReference type="EMBL" id="KKO70355.1"/>
    </source>
</evidence>
<reference evidence="10 11" key="1">
    <citation type="submission" date="2015-04" db="EMBL/GenBank/DDBJ databases">
        <title>Genome sequence of Kerstersia gyiorum CG1.</title>
        <authorList>
            <person name="Greninger A.L."/>
            <person name="Kozyreva V."/>
            <person name="Chaturvedi V."/>
        </authorList>
    </citation>
    <scope>NUCLEOTIDE SEQUENCE [LARGE SCALE GENOMIC DNA]</scope>
    <source>
        <strain evidence="10 11">CG1</strain>
    </source>
</reference>
<dbReference type="STRING" id="206506.AAV32_17175"/>
<evidence type="ECO:0000256" key="9">
    <source>
        <dbReference type="SAM" id="Phobius"/>
    </source>
</evidence>
<comment type="caution">
    <text evidence="10">The sequence shown here is derived from an EMBL/GenBank/DDBJ whole genome shotgun (WGS) entry which is preliminary data.</text>
</comment>
<feature type="transmembrane region" description="Helical" evidence="9">
    <location>
        <begin position="258"/>
        <end position="278"/>
    </location>
</feature>
<keyword evidence="4 9" id="KW-0812">Transmembrane</keyword>
<organism evidence="10 11">
    <name type="scientific">Kerstersia gyiorum</name>
    <dbReference type="NCBI Taxonomy" id="206506"/>
    <lineage>
        <taxon>Bacteria</taxon>
        <taxon>Pseudomonadati</taxon>
        <taxon>Pseudomonadota</taxon>
        <taxon>Betaproteobacteria</taxon>
        <taxon>Burkholderiales</taxon>
        <taxon>Alcaligenaceae</taxon>
        <taxon>Kerstersia</taxon>
    </lineage>
</organism>
<feature type="transmembrane region" description="Helical" evidence="9">
    <location>
        <begin position="223"/>
        <end position="252"/>
    </location>
</feature>
<evidence type="ECO:0000256" key="2">
    <source>
        <dbReference type="ARBA" id="ARBA00022448"/>
    </source>
</evidence>
<keyword evidence="6 9" id="KW-1133">Transmembrane helix</keyword>
<comment type="similarity">
    <text evidence="8">Belongs to the binding-protein-dependent transport system permease family. LivHM subfamily.</text>
</comment>
<dbReference type="EMBL" id="LBNE01000017">
    <property type="protein sequence ID" value="KKO70355.1"/>
    <property type="molecule type" value="Genomic_DNA"/>
</dbReference>
<dbReference type="RefSeq" id="WP_068375442.1">
    <property type="nucleotide sequence ID" value="NZ_CP033936.1"/>
</dbReference>
<feature type="transmembrane region" description="Helical" evidence="9">
    <location>
        <begin position="93"/>
        <end position="111"/>
    </location>
</feature>
<dbReference type="Proteomes" id="UP000078084">
    <property type="component" value="Unassembled WGS sequence"/>
</dbReference>
<sequence>MLTILFDGIAYGMLLFVLAVGLAVTMGLMNFINLAHGAFAMVGGYVTVILMQRHGIPFLVCLPVAFIVAAALGALLERTLYRHMYGRPHLDQVLFSIGLTFMAIAAADYYMGSSQQLVQMPDWLRGRTEVAIGPWTLGMGYYRIFIIAVCAALTLVLQYLLSRTRFGSRLRAAVDDQRVAAGMGINVNRVFLLTFAAGSGLAGLGGAMGADLMGLDPSFPLKFMVYFLIVVAVGGTASITGPLLAALLLGIADIAGKYYIPQLGGFIVYGVMIVILIWRPQGLFARKGGRKA</sequence>
<dbReference type="AlphaFoldDB" id="A0A171KN88"/>
<keyword evidence="5" id="KW-0029">Amino-acid transport</keyword>
<comment type="subcellular location">
    <subcellularLocation>
        <location evidence="1">Cell membrane</location>
        <topology evidence="1">Multi-pass membrane protein</topology>
    </subcellularLocation>
</comment>
<name>A0A171KN88_9BURK</name>
<feature type="transmembrane region" description="Helical" evidence="9">
    <location>
        <begin position="6"/>
        <end position="24"/>
    </location>
</feature>
<dbReference type="InterPro" id="IPR052157">
    <property type="entry name" value="BCAA_transport_permease"/>
</dbReference>
<dbReference type="CDD" id="cd06582">
    <property type="entry name" value="TM_PBP1_LivH_like"/>
    <property type="match status" value="1"/>
</dbReference>
<dbReference type="PATRIC" id="fig|206506.3.peg.3655"/>
<dbReference type="PANTHER" id="PTHR11795">
    <property type="entry name" value="BRANCHED-CHAIN AMINO ACID TRANSPORT SYSTEM PERMEASE PROTEIN LIVH"/>
    <property type="match status" value="1"/>
</dbReference>
<dbReference type="OrthoDB" id="9807115at2"/>